<accession>A0ABW2UDE9</accession>
<sequence>MNQDNSSQPAHRRAIALCADARFLPHAAFLANQIAGQNPWRDYDICICSAEALTLPAQLAAPGLRIIQITPGADYGALHDADLPRSTYLRLWVAEALAPDYDRILYLDADMFLEAGDPGLLLDLDLGPHAVAAVRDMQQWSTPLKEVSEFKAMGWPAAPYFNAGLMLIDTTRFQADRVLARALEFRTAHPDAVHHHDQSLLNCVLRGNWAELSPVWNWQWVAKRPLFALWSGARLVHFVGHLKPWNDPRGVYPLRYAIAYAAFFARYFPDLPVVPVAQETLQSRGKDFALVMVQHLAGRGRINRYLQRFRDERHVIA</sequence>
<organism evidence="4 5">
    <name type="scientific">Plastorhodobacter daqingensis</name>
    <dbReference type="NCBI Taxonomy" id="1387281"/>
    <lineage>
        <taxon>Bacteria</taxon>
        <taxon>Pseudomonadati</taxon>
        <taxon>Pseudomonadota</taxon>
        <taxon>Alphaproteobacteria</taxon>
        <taxon>Rhodobacterales</taxon>
        <taxon>Paracoccaceae</taxon>
        <taxon>Plastorhodobacter</taxon>
    </lineage>
</organism>
<dbReference type="InterPro" id="IPR050748">
    <property type="entry name" value="Glycosyltrans_8_dom-fam"/>
</dbReference>
<gene>
    <name evidence="4" type="ORF">ACFQXB_00085</name>
</gene>
<dbReference type="SUPFAM" id="SSF53448">
    <property type="entry name" value="Nucleotide-diphospho-sugar transferases"/>
    <property type="match status" value="1"/>
</dbReference>
<evidence type="ECO:0000256" key="2">
    <source>
        <dbReference type="ARBA" id="ARBA00022679"/>
    </source>
</evidence>
<dbReference type="PANTHER" id="PTHR13778:SF47">
    <property type="entry name" value="LIPOPOLYSACCHARIDE 1,3-GALACTOSYLTRANSFERASE"/>
    <property type="match status" value="1"/>
</dbReference>
<dbReference type="EMBL" id="JBHTFQ010000001">
    <property type="protein sequence ID" value="MFC7702589.1"/>
    <property type="molecule type" value="Genomic_DNA"/>
</dbReference>
<proteinExistence type="predicted"/>
<keyword evidence="5" id="KW-1185">Reference proteome</keyword>
<keyword evidence="1" id="KW-0328">Glycosyltransferase</keyword>
<evidence type="ECO:0000256" key="3">
    <source>
        <dbReference type="ARBA" id="ARBA00022723"/>
    </source>
</evidence>
<dbReference type="Gene3D" id="3.90.550.10">
    <property type="entry name" value="Spore Coat Polysaccharide Biosynthesis Protein SpsA, Chain A"/>
    <property type="match status" value="1"/>
</dbReference>
<evidence type="ECO:0000256" key="1">
    <source>
        <dbReference type="ARBA" id="ARBA00022676"/>
    </source>
</evidence>
<protein>
    <submittedName>
        <fullName evidence="4">Glycosyltransferase family 8 protein</fullName>
    </submittedName>
</protein>
<dbReference type="Pfam" id="PF01501">
    <property type="entry name" value="Glyco_transf_8"/>
    <property type="match status" value="1"/>
</dbReference>
<comment type="caution">
    <text evidence="4">The sequence shown here is derived from an EMBL/GenBank/DDBJ whole genome shotgun (WGS) entry which is preliminary data.</text>
</comment>
<dbReference type="RefSeq" id="WP_377397240.1">
    <property type="nucleotide sequence ID" value="NZ_JBHTFQ010000001.1"/>
</dbReference>
<dbReference type="InterPro" id="IPR029044">
    <property type="entry name" value="Nucleotide-diphossugar_trans"/>
</dbReference>
<evidence type="ECO:0000313" key="4">
    <source>
        <dbReference type="EMBL" id="MFC7702589.1"/>
    </source>
</evidence>
<keyword evidence="3" id="KW-0479">Metal-binding</keyword>
<evidence type="ECO:0000313" key="5">
    <source>
        <dbReference type="Proteomes" id="UP001596516"/>
    </source>
</evidence>
<name>A0ABW2UDE9_9RHOB</name>
<keyword evidence="2" id="KW-0808">Transferase</keyword>
<dbReference type="InterPro" id="IPR002495">
    <property type="entry name" value="Glyco_trans_8"/>
</dbReference>
<reference evidence="5" key="1">
    <citation type="journal article" date="2019" name="Int. J. Syst. Evol. Microbiol.">
        <title>The Global Catalogue of Microorganisms (GCM) 10K type strain sequencing project: providing services to taxonomists for standard genome sequencing and annotation.</title>
        <authorList>
            <consortium name="The Broad Institute Genomics Platform"/>
            <consortium name="The Broad Institute Genome Sequencing Center for Infectious Disease"/>
            <person name="Wu L."/>
            <person name="Ma J."/>
        </authorList>
    </citation>
    <scope>NUCLEOTIDE SEQUENCE [LARGE SCALE GENOMIC DNA]</scope>
    <source>
        <strain evidence="5">CGMCC 1.12750</strain>
    </source>
</reference>
<dbReference type="Proteomes" id="UP001596516">
    <property type="component" value="Unassembled WGS sequence"/>
</dbReference>
<dbReference type="PANTHER" id="PTHR13778">
    <property type="entry name" value="GLYCOSYLTRANSFERASE 8 DOMAIN-CONTAINING PROTEIN"/>
    <property type="match status" value="1"/>
</dbReference>